<dbReference type="EMBL" id="JARYGZ010000003">
    <property type="protein sequence ID" value="MDH7640433.1"/>
    <property type="molecule type" value="Genomic_DNA"/>
</dbReference>
<sequence>MGSLFPGNWHMIDEIDLVAMVADHAGLSRLCDDLEALADALPTLPGMEAAGRLRDDLLHFLPAHDARERHLCRRLFDQTADGGVASAIVHQIETGRAACIVQGQDLATALDPGAMPTTANTLGYMLRCFFQSCRQAMAFEELAILDLAGDRLTAPARVLLVASLTRRCAA</sequence>
<evidence type="ECO:0000313" key="2">
    <source>
        <dbReference type="Proteomes" id="UP001160625"/>
    </source>
</evidence>
<gene>
    <name evidence="1" type="ORF">QGN17_16990</name>
</gene>
<organism evidence="1 2">
    <name type="scientific">Sphingomonas oryzagri</name>
    <dbReference type="NCBI Taxonomy" id="3042314"/>
    <lineage>
        <taxon>Bacteria</taxon>
        <taxon>Pseudomonadati</taxon>
        <taxon>Pseudomonadota</taxon>
        <taxon>Alphaproteobacteria</taxon>
        <taxon>Sphingomonadales</taxon>
        <taxon>Sphingomonadaceae</taxon>
        <taxon>Sphingomonas</taxon>
    </lineage>
</organism>
<comment type="caution">
    <text evidence="1">The sequence shown here is derived from an EMBL/GenBank/DDBJ whole genome shotgun (WGS) entry which is preliminary data.</text>
</comment>
<proteinExistence type="predicted"/>
<evidence type="ECO:0000313" key="1">
    <source>
        <dbReference type="EMBL" id="MDH7640433.1"/>
    </source>
</evidence>
<protein>
    <recommendedName>
        <fullName evidence="3">Hemerythrin-like domain-containing protein</fullName>
    </recommendedName>
</protein>
<accession>A0ABT6N5Q3</accession>
<evidence type="ECO:0008006" key="3">
    <source>
        <dbReference type="Google" id="ProtNLM"/>
    </source>
</evidence>
<name>A0ABT6N5Q3_9SPHN</name>
<reference evidence="1" key="1">
    <citation type="submission" date="2023-04" db="EMBL/GenBank/DDBJ databases">
        <title>Sphingomonas sp. MAHUQ-71 isolated from rice field.</title>
        <authorList>
            <person name="Huq M.A."/>
        </authorList>
    </citation>
    <scope>NUCLEOTIDE SEQUENCE</scope>
    <source>
        <strain evidence="1">MAHUQ-71</strain>
    </source>
</reference>
<dbReference type="RefSeq" id="WP_281045797.1">
    <property type="nucleotide sequence ID" value="NZ_JARYGZ010000003.1"/>
</dbReference>
<keyword evidence="2" id="KW-1185">Reference proteome</keyword>
<dbReference type="Proteomes" id="UP001160625">
    <property type="component" value="Unassembled WGS sequence"/>
</dbReference>